<reference evidence="3 4" key="1">
    <citation type="submission" date="2020-08" db="EMBL/GenBank/DDBJ databases">
        <title>Genomic Encyclopedia of Type Strains, Phase IV (KMG-IV): sequencing the most valuable type-strain genomes for metagenomic binning, comparative biology and taxonomic classification.</title>
        <authorList>
            <person name="Goeker M."/>
        </authorList>
    </citation>
    <scope>NUCLEOTIDE SEQUENCE [LARGE SCALE GENOMIC DNA]</scope>
    <source>
        <strain evidence="3 4">DSM 26376</strain>
    </source>
</reference>
<organism evidence="3 4">
    <name type="scientific">Rhizobium rosettiformans</name>
    <dbReference type="NCBI Taxonomy" id="1368430"/>
    <lineage>
        <taxon>Bacteria</taxon>
        <taxon>Pseudomonadati</taxon>
        <taxon>Pseudomonadota</taxon>
        <taxon>Alphaproteobacteria</taxon>
        <taxon>Hyphomicrobiales</taxon>
        <taxon>Rhizobiaceae</taxon>
        <taxon>Rhizobium/Agrobacterium group</taxon>
        <taxon>Rhizobium</taxon>
    </lineage>
</organism>
<comment type="similarity">
    <text evidence="1 2">Belongs to the phD/YefM antitoxin family.</text>
</comment>
<evidence type="ECO:0000313" key="4">
    <source>
        <dbReference type="Proteomes" id="UP000550895"/>
    </source>
</evidence>
<dbReference type="NCBIfam" id="TIGR01552">
    <property type="entry name" value="phd_fam"/>
    <property type="match status" value="1"/>
</dbReference>
<dbReference type="SUPFAM" id="SSF143120">
    <property type="entry name" value="YefM-like"/>
    <property type="match status" value="1"/>
</dbReference>
<dbReference type="InterPro" id="IPR006442">
    <property type="entry name" value="Antitoxin_Phd/YefM"/>
</dbReference>
<proteinExistence type="inferred from homology"/>
<dbReference type="EMBL" id="JACHGA010000033">
    <property type="protein sequence ID" value="MBB5278750.1"/>
    <property type="molecule type" value="Genomic_DNA"/>
</dbReference>
<dbReference type="InterPro" id="IPR051405">
    <property type="entry name" value="phD/YefM_antitoxin"/>
</dbReference>
<comment type="function">
    <text evidence="2">Antitoxin component of a type II toxin-antitoxin (TA) system.</text>
</comment>
<sequence length="108" mass="12020">MQKTRYRTIVTIVILVTGEAMQTSTHDDKSWTVAGAKAKLSEVMERAQLAPQTITRNGKPSVVVVSADEWQKKTGRRGSLAEFLLASPMRGADLDLQRQHDEPRDLSL</sequence>
<evidence type="ECO:0000256" key="1">
    <source>
        <dbReference type="ARBA" id="ARBA00009981"/>
    </source>
</evidence>
<keyword evidence="4" id="KW-1185">Reference proteome</keyword>
<dbReference type="PANTHER" id="PTHR33713:SF9">
    <property type="entry name" value="ANTITOXIN"/>
    <property type="match status" value="1"/>
</dbReference>
<dbReference type="InterPro" id="IPR036165">
    <property type="entry name" value="YefM-like_sf"/>
</dbReference>
<accession>A0A7W8HUY7</accession>
<evidence type="ECO:0000256" key="2">
    <source>
        <dbReference type="RuleBase" id="RU362080"/>
    </source>
</evidence>
<protein>
    <recommendedName>
        <fullName evidence="2">Antitoxin</fullName>
    </recommendedName>
</protein>
<dbReference type="Proteomes" id="UP000550895">
    <property type="component" value="Unassembled WGS sequence"/>
</dbReference>
<comment type="caution">
    <text evidence="3">The sequence shown here is derived from an EMBL/GenBank/DDBJ whole genome shotgun (WGS) entry which is preliminary data.</text>
</comment>
<dbReference type="Pfam" id="PF02604">
    <property type="entry name" value="PhdYeFM_antitox"/>
    <property type="match status" value="1"/>
</dbReference>
<dbReference type="Gene3D" id="3.40.1620.10">
    <property type="entry name" value="YefM-like domain"/>
    <property type="match status" value="1"/>
</dbReference>
<gene>
    <name evidence="3" type="ORF">HNR26_004864</name>
</gene>
<dbReference type="AlphaFoldDB" id="A0A7W8HUY7"/>
<evidence type="ECO:0000313" key="3">
    <source>
        <dbReference type="EMBL" id="MBB5278750.1"/>
    </source>
</evidence>
<dbReference type="PANTHER" id="PTHR33713">
    <property type="entry name" value="ANTITOXIN YAFN-RELATED"/>
    <property type="match status" value="1"/>
</dbReference>
<name>A0A7W8HUY7_9HYPH</name>